<dbReference type="OrthoDB" id="9762066at2"/>
<dbReference type="SUPFAM" id="SSF49303">
    <property type="entry name" value="beta-Galactosidase/glucuronidase domain"/>
    <property type="match status" value="2"/>
</dbReference>
<dbReference type="GO" id="GO:0030246">
    <property type="term" value="F:carbohydrate binding"/>
    <property type="evidence" value="ECO:0007669"/>
    <property type="project" value="InterPro"/>
</dbReference>
<dbReference type="InterPro" id="IPR017853">
    <property type="entry name" value="GH"/>
</dbReference>
<comment type="catalytic activity">
    <reaction evidence="1 7">
        <text>Hydrolysis of terminal non-reducing beta-D-galactose residues in beta-D-galactosides.</text>
        <dbReference type="EC" id="3.2.1.23"/>
    </reaction>
</comment>
<proteinExistence type="inferred from homology"/>
<evidence type="ECO:0000256" key="7">
    <source>
        <dbReference type="RuleBase" id="RU361154"/>
    </source>
</evidence>
<dbReference type="RefSeq" id="WP_008470058.1">
    <property type="nucleotide sequence ID" value="NZ_AYZP01000003.1"/>
</dbReference>
<dbReference type="PATRIC" id="fig|1423758.3.peg.1240"/>
<protein>
    <recommendedName>
        <fullName evidence="3 7">Beta-galactosidase</fullName>
        <ecNumber evidence="3 7">3.2.1.23</ecNumber>
    </recommendedName>
    <alternativeName>
        <fullName evidence="6 7">Lactase</fullName>
    </alternativeName>
</protein>
<dbReference type="Pfam" id="PF02837">
    <property type="entry name" value="Glyco_hydro_2_N"/>
    <property type="match status" value="1"/>
</dbReference>
<dbReference type="InterPro" id="IPR006104">
    <property type="entry name" value="Glyco_hydro_2_N"/>
</dbReference>
<dbReference type="PROSITE" id="PS00719">
    <property type="entry name" value="GLYCOSYL_HYDROL_F2_1"/>
    <property type="match status" value="1"/>
</dbReference>
<evidence type="ECO:0000256" key="2">
    <source>
        <dbReference type="ARBA" id="ARBA00007401"/>
    </source>
</evidence>
<keyword evidence="4 7" id="KW-0378">Hydrolase</keyword>
<dbReference type="Gene3D" id="3.20.20.80">
    <property type="entry name" value="Glycosidases"/>
    <property type="match status" value="1"/>
</dbReference>
<sequence>MKSRRTRADLSWLENPEVFAVNTLPAHSDHVVYENEQQLVEQKSSLIQNLDGVWKIDYARNIALWPKNFYEKDFDDSGFGFVNVPGNLELQGYGRPQYVNVQYPWDGHEKLRPPFIPTKENPVASYVRYFDLNAGLKNKRVNLRFEGVATAIYVWLNGKFVGYGEDSFTPSEFDITNFLQEKNNRLCVAVFKYSSASWIEDQDFWRLSGIFRSVELRAKAELHLENIQVTPTLSNNLSSGQLKTDIELDGAIENGKFICELLDPDKKVMRKAEVAIENKRLHLNWRKLQVLAWSSEEPNLYFLRVKLYLKEKLQEVSEIQLGFRNFKMRDGIMYLNNKRIVFKGVNRHEFNCQNGRAISKQDILWDLKTMKRNHINAVRTSHYPNQTYFYDMCDRLGIYVIDETNLESHGTWQQVGREDATYNVPGSKKSWLAPCLDRANNMLRRDYNHPSVLIWSCGNESYAGTVIAQMAEFFRKSDLHRLVHYEGVTHNRKFDQASDIESRMYAKPDEIKEYLTSDPVKPYISCEYMHAMGNSVGDLKSYTDLEKYPQYQGGFIWDFIDQGIEKDGHLLYGGDFDDRPSDYEFCGDGLVFADRKISPKMAAVKTLYNNVQMTLNGKTLIVDNKNLFIDLKNEKFIAQAMVNGQVIWEHPLVVNVAAGKSKTFAIKWPKFNLKSSDELVYEVKESLAKDTLWAKAGYSLGKTQFIAQRAMHEFNPAGCGKVIDSDYNLGFAGHNYQFLFSKEKGSLVSLKYGNVEFLQSLIKPIFWRPLTDNDRGARYGFEMAKWENAGKFAQLKDLETEQTEKYFEIKAYFELPVALKNDLTIRYRIDKNGKVNIKAVFPGALAAGKLPLFGLEFAIPSAFNNYQYYGFGPQESYADRLAGSYLGVYSGKVSNNFTPYLRPQESGNRSKVRQYNLFNASGNGIAICKNETSLNVSVLPYSTAQVENANHSFELIPRNFTYVRVIAKQMGVGGDDSWGAQVHPDFILDAQDEYSVDFTLAPFFKN</sequence>
<dbReference type="InterPro" id="IPR006102">
    <property type="entry name" value="Ig-like_GH2"/>
</dbReference>
<keyword evidence="5 7" id="KW-0326">Glycosidase</keyword>
<evidence type="ECO:0000259" key="8">
    <source>
        <dbReference type="SMART" id="SM01038"/>
    </source>
</evidence>
<dbReference type="SUPFAM" id="SSF49785">
    <property type="entry name" value="Galactose-binding domain-like"/>
    <property type="match status" value="1"/>
</dbReference>
<dbReference type="Pfam" id="PF02836">
    <property type="entry name" value="Glyco_hydro_2_C"/>
    <property type="match status" value="1"/>
</dbReference>
<dbReference type="EC" id="3.2.1.23" evidence="3 7"/>
<dbReference type="InterPro" id="IPR032312">
    <property type="entry name" value="LacZ_4"/>
</dbReference>
<comment type="caution">
    <text evidence="9">The sequence shown here is derived from an EMBL/GenBank/DDBJ whole genome shotgun (WGS) entry which is preliminary data.</text>
</comment>
<dbReference type="InterPro" id="IPR004199">
    <property type="entry name" value="B-gal_small/dom_5"/>
</dbReference>
<dbReference type="Pfam" id="PF00703">
    <property type="entry name" value="Glyco_hydro_2"/>
    <property type="match status" value="1"/>
</dbReference>
<dbReference type="InterPro" id="IPR008979">
    <property type="entry name" value="Galactose-bd-like_sf"/>
</dbReference>
<dbReference type="GeneID" id="82846618"/>
<organism evidence="9 10">
    <name type="scientific">Lactobacillus hominis DSM 23910 = CRBIP 24.179</name>
    <dbReference type="NCBI Taxonomy" id="1423758"/>
    <lineage>
        <taxon>Bacteria</taxon>
        <taxon>Bacillati</taxon>
        <taxon>Bacillota</taxon>
        <taxon>Bacilli</taxon>
        <taxon>Lactobacillales</taxon>
        <taxon>Lactobacillaceae</taxon>
        <taxon>Lactobacillus</taxon>
    </lineage>
</organism>
<dbReference type="AlphaFoldDB" id="I7L5E3"/>
<dbReference type="PRINTS" id="PR00132">
    <property type="entry name" value="GLHYDRLASE2"/>
</dbReference>
<evidence type="ECO:0000256" key="1">
    <source>
        <dbReference type="ARBA" id="ARBA00001412"/>
    </source>
</evidence>
<evidence type="ECO:0000256" key="5">
    <source>
        <dbReference type="ARBA" id="ARBA00023295"/>
    </source>
</evidence>
<dbReference type="eggNOG" id="COG3250">
    <property type="taxonomic scope" value="Bacteria"/>
</dbReference>
<reference evidence="9 10" key="1">
    <citation type="submission" date="2012-06" db="EMBL/GenBank/DDBJ databases">
        <title>Draft Genome Sequence of Lactobacillus hominis Strain CRBIP 24.179T, isolated from human intestine.</title>
        <authorList>
            <person name="Cousin S."/>
            <person name="Ma L."/>
            <person name="Bizet C."/>
            <person name="Loux V."/>
            <person name="Bouchier C."/>
            <person name="Clermont D."/>
            <person name="Creno S."/>
        </authorList>
    </citation>
    <scope>NUCLEOTIDE SEQUENCE [LARGE SCALE GENOMIC DNA]</scope>
    <source>
        <strain evidence="10">CRBIP 24.179T</strain>
    </source>
</reference>
<name>I7L5E3_9LACO</name>
<dbReference type="InterPro" id="IPR036156">
    <property type="entry name" value="Beta-gal/glucu_dom_sf"/>
</dbReference>
<feature type="domain" description="Beta galactosidase small chain/" evidence="8">
    <location>
        <begin position="730"/>
        <end position="1001"/>
    </location>
</feature>
<dbReference type="Pfam" id="PF02929">
    <property type="entry name" value="Bgal_small_N"/>
    <property type="match status" value="1"/>
</dbReference>
<accession>I7L5E3</accession>
<dbReference type="InterPro" id="IPR011013">
    <property type="entry name" value="Gal_mutarotase_sf_dom"/>
</dbReference>
<evidence type="ECO:0000313" key="10">
    <source>
        <dbReference type="Proteomes" id="UP000009320"/>
    </source>
</evidence>
<keyword evidence="10" id="KW-1185">Reference proteome</keyword>
<dbReference type="GO" id="GO:0009341">
    <property type="term" value="C:beta-galactosidase complex"/>
    <property type="evidence" value="ECO:0007669"/>
    <property type="project" value="InterPro"/>
</dbReference>
<evidence type="ECO:0000313" key="9">
    <source>
        <dbReference type="EMBL" id="CCI81342.1"/>
    </source>
</evidence>
<dbReference type="STRING" id="1423758.FC41_GL001226"/>
<dbReference type="InterPro" id="IPR023230">
    <property type="entry name" value="Glyco_hydro_2_CS"/>
</dbReference>
<dbReference type="PANTHER" id="PTHR46323:SF2">
    <property type="entry name" value="BETA-GALACTOSIDASE"/>
    <property type="match status" value="1"/>
</dbReference>
<dbReference type="SUPFAM" id="SSF51445">
    <property type="entry name" value="(Trans)glycosidases"/>
    <property type="match status" value="1"/>
</dbReference>
<dbReference type="GO" id="GO:0005990">
    <property type="term" value="P:lactose catabolic process"/>
    <property type="evidence" value="ECO:0007669"/>
    <property type="project" value="TreeGrafter"/>
</dbReference>
<dbReference type="SUPFAM" id="SSF74650">
    <property type="entry name" value="Galactose mutarotase-like"/>
    <property type="match status" value="1"/>
</dbReference>
<dbReference type="Gene3D" id="2.60.40.10">
    <property type="entry name" value="Immunoglobulins"/>
    <property type="match status" value="2"/>
</dbReference>
<dbReference type="PANTHER" id="PTHR46323">
    <property type="entry name" value="BETA-GALACTOSIDASE"/>
    <property type="match status" value="1"/>
</dbReference>
<evidence type="ECO:0000256" key="3">
    <source>
        <dbReference type="ARBA" id="ARBA00012756"/>
    </source>
</evidence>
<dbReference type="Gene3D" id="2.60.120.260">
    <property type="entry name" value="Galactose-binding domain-like"/>
    <property type="match status" value="1"/>
</dbReference>
<dbReference type="InterPro" id="IPR006101">
    <property type="entry name" value="Glyco_hydro_2"/>
</dbReference>
<dbReference type="SMART" id="SM01038">
    <property type="entry name" value="Bgal_small_N"/>
    <property type="match status" value="1"/>
</dbReference>
<dbReference type="InterPro" id="IPR013783">
    <property type="entry name" value="Ig-like_fold"/>
</dbReference>
<dbReference type="InterPro" id="IPR050347">
    <property type="entry name" value="Bact_Beta-galactosidase"/>
</dbReference>
<dbReference type="InterPro" id="IPR006103">
    <property type="entry name" value="Glyco_hydro_2_cat"/>
</dbReference>
<evidence type="ECO:0000256" key="6">
    <source>
        <dbReference type="ARBA" id="ARBA00032230"/>
    </source>
</evidence>
<comment type="similarity">
    <text evidence="2 7">Belongs to the glycosyl hydrolase 2 family.</text>
</comment>
<evidence type="ECO:0000256" key="4">
    <source>
        <dbReference type="ARBA" id="ARBA00022801"/>
    </source>
</evidence>
<dbReference type="GO" id="GO:0004565">
    <property type="term" value="F:beta-galactosidase activity"/>
    <property type="evidence" value="ECO:0007669"/>
    <property type="project" value="UniProtKB-EC"/>
</dbReference>
<dbReference type="Proteomes" id="UP000009320">
    <property type="component" value="Unassembled WGS sequence"/>
</dbReference>
<dbReference type="Gene3D" id="2.70.98.10">
    <property type="match status" value="1"/>
</dbReference>
<dbReference type="Pfam" id="PF16353">
    <property type="entry name" value="LacZ_4"/>
    <property type="match status" value="1"/>
</dbReference>
<gene>
    <name evidence="9" type="ORF">BN55_07220</name>
</gene>
<dbReference type="InterPro" id="IPR014718">
    <property type="entry name" value="GH-type_carb-bd"/>
</dbReference>
<dbReference type="EMBL" id="CAKE01000002">
    <property type="protein sequence ID" value="CCI81342.1"/>
    <property type="molecule type" value="Genomic_DNA"/>
</dbReference>